<feature type="compositionally biased region" description="Polar residues" evidence="1">
    <location>
        <begin position="278"/>
        <end position="292"/>
    </location>
</feature>
<feature type="region of interest" description="Disordered" evidence="1">
    <location>
        <begin position="1"/>
        <end position="202"/>
    </location>
</feature>
<accession>A0A430L6L8</accession>
<proteinExistence type="predicted"/>
<keyword evidence="3" id="KW-1185">Reference proteome</keyword>
<comment type="caution">
    <text evidence="2">The sequence shown here is derived from an EMBL/GenBank/DDBJ whole genome shotgun (WGS) entry which is preliminary data.</text>
</comment>
<evidence type="ECO:0000313" key="2">
    <source>
        <dbReference type="EMBL" id="RTE71384.1"/>
    </source>
</evidence>
<reference evidence="2 3" key="1">
    <citation type="submission" date="2017-06" db="EMBL/GenBank/DDBJ databases">
        <title>Comparative genomic analysis of Ambrosia Fusariam Clade fungi.</title>
        <authorList>
            <person name="Stajich J.E."/>
            <person name="Carrillo J."/>
            <person name="Kijimoto T."/>
            <person name="Eskalen A."/>
            <person name="O'Donnell K."/>
            <person name="Kasson M."/>
        </authorList>
    </citation>
    <scope>NUCLEOTIDE SEQUENCE [LARGE SCALE GENOMIC DNA]</scope>
    <source>
        <strain evidence="2 3">UCR1854</strain>
    </source>
</reference>
<feature type="region of interest" description="Disordered" evidence="1">
    <location>
        <begin position="219"/>
        <end position="292"/>
    </location>
</feature>
<feature type="compositionally biased region" description="Basic residues" evidence="1">
    <location>
        <begin position="167"/>
        <end position="176"/>
    </location>
</feature>
<organism evidence="2 3">
    <name type="scientific">Fusarium euwallaceae</name>
    <dbReference type="NCBI Taxonomy" id="1147111"/>
    <lineage>
        <taxon>Eukaryota</taxon>
        <taxon>Fungi</taxon>
        <taxon>Dikarya</taxon>
        <taxon>Ascomycota</taxon>
        <taxon>Pezizomycotina</taxon>
        <taxon>Sordariomycetes</taxon>
        <taxon>Hypocreomycetidae</taxon>
        <taxon>Hypocreales</taxon>
        <taxon>Nectriaceae</taxon>
        <taxon>Fusarium</taxon>
        <taxon>Fusarium solani species complex</taxon>
    </lineage>
</organism>
<evidence type="ECO:0000256" key="1">
    <source>
        <dbReference type="SAM" id="MobiDB-lite"/>
    </source>
</evidence>
<dbReference type="EMBL" id="MIKF01000377">
    <property type="protein sequence ID" value="RTE71384.1"/>
    <property type="molecule type" value="Genomic_DNA"/>
</dbReference>
<protein>
    <submittedName>
        <fullName evidence="2">Uncharacterized protein</fullName>
    </submittedName>
</protein>
<feature type="compositionally biased region" description="Acidic residues" evidence="1">
    <location>
        <begin position="138"/>
        <end position="159"/>
    </location>
</feature>
<name>A0A430L6L8_9HYPO</name>
<evidence type="ECO:0000313" key="3">
    <source>
        <dbReference type="Proteomes" id="UP000287124"/>
    </source>
</evidence>
<dbReference type="AlphaFoldDB" id="A0A430L6L8"/>
<feature type="compositionally biased region" description="Acidic residues" evidence="1">
    <location>
        <begin position="33"/>
        <end position="44"/>
    </location>
</feature>
<feature type="compositionally biased region" description="Basic and acidic residues" evidence="1">
    <location>
        <begin position="45"/>
        <end position="122"/>
    </location>
</feature>
<feature type="compositionally biased region" description="Polar residues" evidence="1">
    <location>
        <begin position="219"/>
        <end position="240"/>
    </location>
</feature>
<sequence>MGDTSGGITTVRAESPLIKREEPERSMAALCEYEADLDGDPDGDPNDHWLKLGDEDDKEKSKIKADEDTKEIKIKIKADDDDEEKSKLKADEDDKEKSKIKADEDTKEIKFKVNHEDSKGDSDNESIYGGDTEHSDWADDGQVNDDDCNNGSDDDDDSDYGSSGGTHRPKRSKHRWSNNASQPDFEDWPENQCPCGASHLPANCPERLLETYETDAIPTINNPSPVASIHQTRNVLSQPEENIPIDPALSDPTRPACISPEPPAAKPSSSETQERQAAYTQINSATHSDPRW</sequence>
<dbReference type="Proteomes" id="UP000287124">
    <property type="component" value="Unassembled WGS sequence"/>
</dbReference>
<gene>
    <name evidence="2" type="ORF">BHE90_014217</name>
</gene>